<proteinExistence type="predicted"/>
<evidence type="ECO:0000313" key="3">
    <source>
        <dbReference type="Proteomes" id="UP001642360"/>
    </source>
</evidence>
<evidence type="ECO:0000313" key="2">
    <source>
        <dbReference type="EMBL" id="CAK9181933.1"/>
    </source>
</evidence>
<sequence length="245" mass="27169">MDLSSLPEAQKQQLQQLQQQFKEHQAQQQAEKESQYLQQQQQQYQDYASQAYDPSQVQSYDPSYYSYYQQYQQDPQHSQQEQDTQQQNYSYYQTNYANAYSQHPQQQTQRESASILPPGVLVQQETAPLASELGRSTALPGVGSTMGLGQEQVQVQHQQNANYPQQVGAGGDQLNSVPTGLNPAVAAAVAALSQLTHFAGTMDAAEKAMVGLQGRQWFGRSNGYGPLIGGPGSMYPGQEQMLPPD</sequence>
<gene>
    <name evidence="2" type="ORF">ILEXP_LOCUS52041</name>
</gene>
<protein>
    <submittedName>
        <fullName evidence="2">Uncharacterized protein</fullName>
    </submittedName>
</protein>
<keyword evidence="3" id="KW-1185">Reference proteome</keyword>
<feature type="region of interest" description="Disordered" evidence="1">
    <location>
        <begin position="1"/>
        <end position="86"/>
    </location>
</feature>
<feature type="compositionally biased region" description="Low complexity" evidence="1">
    <location>
        <begin position="1"/>
        <end position="20"/>
    </location>
</feature>
<organism evidence="2 3">
    <name type="scientific">Ilex paraguariensis</name>
    <name type="common">yerba mate</name>
    <dbReference type="NCBI Taxonomy" id="185542"/>
    <lineage>
        <taxon>Eukaryota</taxon>
        <taxon>Viridiplantae</taxon>
        <taxon>Streptophyta</taxon>
        <taxon>Embryophyta</taxon>
        <taxon>Tracheophyta</taxon>
        <taxon>Spermatophyta</taxon>
        <taxon>Magnoliopsida</taxon>
        <taxon>eudicotyledons</taxon>
        <taxon>Gunneridae</taxon>
        <taxon>Pentapetalae</taxon>
        <taxon>asterids</taxon>
        <taxon>campanulids</taxon>
        <taxon>Aquifoliales</taxon>
        <taxon>Aquifoliaceae</taxon>
        <taxon>Ilex</taxon>
    </lineage>
</organism>
<dbReference type="Proteomes" id="UP001642360">
    <property type="component" value="Unassembled WGS sequence"/>
</dbReference>
<comment type="caution">
    <text evidence="2">The sequence shown here is derived from an EMBL/GenBank/DDBJ whole genome shotgun (WGS) entry which is preliminary data.</text>
</comment>
<evidence type="ECO:0000256" key="1">
    <source>
        <dbReference type="SAM" id="MobiDB-lite"/>
    </source>
</evidence>
<dbReference type="AlphaFoldDB" id="A0ABC8ULL2"/>
<feature type="compositionally biased region" description="Low complexity" evidence="1">
    <location>
        <begin position="35"/>
        <end position="86"/>
    </location>
</feature>
<name>A0ABC8ULL2_9AQUA</name>
<feature type="compositionally biased region" description="Basic and acidic residues" evidence="1">
    <location>
        <begin position="21"/>
        <end position="34"/>
    </location>
</feature>
<reference evidence="2 3" key="1">
    <citation type="submission" date="2024-02" db="EMBL/GenBank/DDBJ databases">
        <authorList>
            <person name="Vignale AGUSTIN F."/>
            <person name="Sosa J E."/>
            <person name="Modenutti C."/>
        </authorList>
    </citation>
    <scope>NUCLEOTIDE SEQUENCE [LARGE SCALE GENOMIC DNA]</scope>
</reference>
<dbReference type="EMBL" id="CAUOFW020008180">
    <property type="protein sequence ID" value="CAK9181933.1"/>
    <property type="molecule type" value="Genomic_DNA"/>
</dbReference>
<accession>A0ABC8ULL2</accession>